<gene>
    <name evidence="4" type="ORF">ACHAWU_010276</name>
</gene>
<evidence type="ECO:0000259" key="3">
    <source>
        <dbReference type="Pfam" id="PF06974"/>
    </source>
</evidence>
<dbReference type="AlphaFoldDB" id="A0ABD3M7Z6"/>
<dbReference type="PANTHER" id="PTHR31650:SF1">
    <property type="entry name" value="WAX ESTER SYNTHASE_DIACYLGLYCEROL ACYLTRANSFERASE 4-RELATED"/>
    <property type="match status" value="1"/>
</dbReference>
<dbReference type="Pfam" id="PF06974">
    <property type="entry name" value="WS_DGAT_C"/>
    <property type="match status" value="1"/>
</dbReference>
<protein>
    <recommendedName>
        <fullName evidence="3">O-acyltransferase WSD1 C-terminal domain-containing protein</fullName>
    </recommendedName>
</protein>
<dbReference type="EMBL" id="JALLBG020000198">
    <property type="protein sequence ID" value="KAL3759707.1"/>
    <property type="molecule type" value="Genomic_DNA"/>
</dbReference>
<keyword evidence="5" id="KW-1185">Reference proteome</keyword>
<feature type="coiled-coil region" evidence="1">
    <location>
        <begin position="396"/>
        <end position="423"/>
    </location>
</feature>
<evidence type="ECO:0000256" key="2">
    <source>
        <dbReference type="SAM" id="MobiDB-lite"/>
    </source>
</evidence>
<dbReference type="InterPro" id="IPR009721">
    <property type="entry name" value="O-acyltransferase_WSD1_C"/>
</dbReference>
<proteinExistence type="predicted"/>
<keyword evidence="1" id="KW-0175">Coiled coil</keyword>
<comment type="caution">
    <text evidence="4">The sequence shown here is derived from an EMBL/GenBank/DDBJ whole genome shotgun (WGS) entry which is preliminary data.</text>
</comment>
<evidence type="ECO:0000313" key="4">
    <source>
        <dbReference type="EMBL" id="KAL3759707.1"/>
    </source>
</evidence>
<organism evidence="4 5">
    <name type="scientific">Discostella pseudostelligera</name>
    <dbReference type="NCBI Taxonomy" id="259834"/>
    <lineage>
        <taxon>Eukaryota</taxon>
        <taxon>Sar</taxon>
        <taxon>Stramenopiles</taxon>
        <taxon>Ochrophyta</taxon>
        <taxon>Bacillariophyta</taxon>
        <taxon>Coscinodiscophyceae</taxon>
        <taxon>Thalassiosirophycidae</taxon>
        <taxon>Stephanodiscales</taxon>
        <taxon>Stephanodiscaceae</taxon>
        <taxon>Discostella</taxon>
    </lineage>
</organism>
<name>A0ABD3M7Z6_9STRA</name>
<evidence type="ECO:0000313" key="5">
    <source>
        <dbReference type="Proteomes" id="UP001530293"/>
    </source>
</evidence>
<dbReference type="PANTHER" id="PTHR31650">
    <property type="entry name" value="O-ACYLTRANSFERASE (WSD1-LIKE) FAMILY PROTEIN"/>
    <property type="match status" value="1"/>
</dbReference>
<feature type="region of interest" description="Disordered" evidence="2">
    <location>
        <begin position="225"/>
        <end position="249"/>
    </location>
</feature>
<reference evidence="4 5" key="1">
    <citation type="submission" date="2024-10" db="EMBL/GenBank/DDBJ databases">
        <title>Updated reference genomes for cyclostephanoid diatoms.</title>
        <authorList>
            <person name="Roberts W.R."/>
            <person name="Alverson A.J."/>
        </authorList>
    </citation>
    <scope>NUCLEOTIDE SEQUENCE [LARGE SCALE GENOMIC DNA]</scope>
    <source>
        <strain evidence="4 5">AJA232-27</strain>
    </source>
</reference>
<feature type="domain" description="O-acyltransferase WSD1 C-terminal" evidence="3">
    <location>
        <begin position="577"/>
        <end position="728"/>
    </location>
</feature>
<accession>A0ABD3M7Z6</accession>
<sequence length="738" mass="81181">MASSITSMMGHQVLLPAAAAILSSWSSPRYFLNDESDGNFRSFFGGTSSAFTSASSTTSTSTLCEGATPPPPPLLLLPNKPSPLPRPPHGNIFAPPLPETILRRKMTAVGRFSLKSETEHNRSIPTFFLALSGEKNYNTQLDSSANTNPSSRHLASKLATGMHTSMHKSASCSSSSSSLRSNQNNIFTVSDFEDAWLSQDMPLRHPRFHSTVCPQQHYFEEKHHILPSSSSSSSAASSSEGKQHDKDVPSEDPILQIKAELHNHASETMHYSIYRHDLRNRLEHMLTSPMNVSEKLWEVQISNGRLGSSGAISRAKVDVILKKMNQSSSSSSDKSVVGDDLDDAQMESTNKSSSSSGVWWNTNTHRANRDEKNTIPMESVLLFRSHHALADGASIMAALSDLCDEAEEIRAEIQLKLNNWKQRGKGQTKSFFRRLLSRILRLLKICAWITFGTLHALLYQGYLQITTPRNPFDAVRRDAERKGLTLHGRSISWCDAAPLDEVKQIAKVISNAKGMEITVNDLFVSCVTSAVTRQLIEHEEFMSPMDAHKRRFAVPSINVVVPVHLRGGVLLPGESVGNNIGAFVTRCPGEMNHDAVGGGIDPCPTERLVKVHRSLLYSKRSPAPFVSHYIAKFCSTYLPDGVTQRIFQCANANAAVVVSNTRGYDKKMHIKGMTVESAAGFLPLPPGIPIGVVVQSYAGVVSLSVTAEKWAVPDADKFLRWVLDEYQRLHEATARVQG</sequence>
<feature type="compositionally biased region" description="Low complexity" evidence="2">
    <location>
        <begin position="228"/>
        <end position="239"/>
    </location>
</feature>
<evidence type="ECO:0000256" key="1">
    <source>
        <dbReference type="SAM" id="Coils"/>
    </source>
</evidence>
<dbReference type="Proteomes" id="UP001530293">
    <property type="component" value="Unassembled WGS sequence"/>
</dbReference>
<dbReference type="InterPro" id="IPR045034">
    <property type="entry name" value="O-acyltransferase_WSD1-like"/>
</dbReference>